<protein>
    <submittedName>
        <fullName evidence="2">Uncharacterized protein</fullName>
    </submittedName>
</protein>
<organism evidence="2 3">
    <name type="scientific">Glarea lozoyensis (strain ATCC 20868 / MF5171)</name>
    <dbReference type="NCBI Taxonomy" id="1116229"/>
    <lineage>
        <taxon>Eukaryota</taxon>
        <taxon>Fungi</taxon>
        <taxon>Dikarya</taxon>
        <taxon>Ascomycota</taxon>
        <taxon>Pezizomycotina</taxon>
        <taxon>Leotiomycetes</taxon>
        <taxon>Helotiales</taxon>
        <taxon>Helotiaceae</taxon>
        <taxon>Glarea</taxon>
    </lineage>
</organism>
<keyword evidence="3" id="KW-1185">Reference proteome</keyword>
<gene>
    <name evidence="2" type="ORF">GLAREA_12748</name>
</gene>
<evidence type="ECO:0000256" key="1">
    <source>
        <dbReference type="SAM" id="MobiDB-lite"/>
    </source>
</evidence>
<evidence type="ECO:0000313" key="3">
    <source>
        <dbReference type="Proteomes" id="UP000016922"/>
    </source>
</evidence>
<accession>S3D0R6</accession>
<dbReference type="GeneID" id="19471788"/>
<dbReference type="EMBL" id="KE145362">
    <property type="protein sequence ID" value="EPE31445.1"/>
    <property type="molecule type" value="Genomic_DNA"/>
</dbReference>
<dbReference type="AlphaFoldDB" id="S3D0R6"/>
<feature type="region of interest" description="Disordered" evidence="1">
    <location>
        <begin position="1"/>
        <end position="21"/>
    </location>
</feature>
<sequence length="332" mass="37474">MTSEENKIKAMERSKMNCEDPKLAKEEITQAMAASRKIRPNLISTGGDNEDGAASLVDNRNPPDMISYLLKPEDIPSAVFPARYELEATFTPENADEEFPTTLPELAKSIYQHYEWRRLFPANRAKYALPKTAESSFITVFKTREQAEGEIRIFGADRGDDEGAWFIYQLSMEAVKKPMVLEGEASYDILMEAGYPEENIVDRGDTVASFLVWHGIAQAKINQKWEVTPQRLWELGLNNENCLLVRSGIEIGALKVAESRGVVVLKRYADGLRTESPPKIVEQADDKKAKRAKETVVMREILAHTPTAASRPDRVQQYLVCWEEDSGRRTTS</sequence>
<dbReference type="HOGENOM" id="CLU_836911_0_0_1"/>
<proteinExistence type="predicted"/>
<dbReference type="Proteomes" id="UP000016922">
    <property type="component" value="Unassembled WGS sequence"/>
</dbReference>
<feature type="region of interest" description="Disordered" evidence="1">
    <location>
        <begin position="39"/>
        <end position="58"/>
    </location>
</feature>
<evidence type="ECO:0000313" key="2">
    <source>
        <dbReference type="EMBL" id="EPE31445.1"/>
    </source>
</evidence>
<dbReference type="KEGG" id="glz:GLAREA_12748"/>
<reference evidence="2 3" key="1">
    <citation type="journal article" date="2013" name="BMC Genomics">
        <title>Genomics-driven discovery of the pneumocandin biosynthetic gene cluster in the fungus Glarea lozoyensis.</title>
        <authorList>
            <person name="Chen L."/>
            <person name="Yue Q."/>
            <person name="Zhang X."/>
            <person name="Xiang M."/>
            <person name="Wang C."/>
            <person name="Li S."/>
            <person name="Che Y."/>
            <person name="Ortiz-Lopez F.J."/>
            <person name="Bills G.F."/>
            <person name="Liu X."/>
            <person name="An Z."/>
        </authorList>
    </citation>
    <scope>NUCLEOTIDE SEQUENCE [LARGE SCALE GENOMIC DNA]</scope>
    <source>
        <strain evidence="3">ATCC 20868 / MF5171</strain>
    </source>
</reference>
<dbReference type="OrthoDB" id="10315643at2759"/>
<name>S3D0R6_GLAL2</name>
<dbReference type="RefSeq" id="XP_008081720.1">
    <property type="nucleotide sequence ID" value="XM_008083529.1"/>
</dbReference>